<name>A0ACC6PWZ5_9ACTN</name>
<accession>A0ACC6PWZ5</accession>
<organism evidence="1 2">
    <name type="scientific">Streptomyces achmelvichensis</name>
    <dbReference type="NCBI Taxonomy" id="3134111"/>
    <lineage>
        <taxon>Bacteria</taxon>
        <taxon>Bacillati</taxon>
        <taxon>Actinomycetota</taxon>
        <taxon>Actinomycetes</taxon>
        <taxon>Kitasatosporales</taxon>
        <taxon>Streptomycetaceae</taxon>
        <taxon>Streptomyces</taxon>
    </lineage>
</organism>
<dbReference type="EMBL" id="JBBKAJ010000022">
    <property type="protein sequence ID" value="MEJ8635487.1"/>
    <property type="molecule type" value="Genomic_DNA"/>
</dbReference>
<evidence type="ECO:0000313" key="2">
    <source>
        <dbReference type="Proteomes" id="UP001377168"/>
    </source>
</evidence>
<protein>
    <submittedName>
        <fullName evidence="1">Tachylectin-related carbohydrate-binding protein</fullName>
    </submittedName>
</protein>
<proteinExistence type="predicted"/>
<comment type="caution">
    <text evidence="1">The sequence shown here is derived from an EMBL/GenBank/DDBJ whole genome shotgun (WGS) entry which is preliminary data.</text>
</comment>
<keyword evidence="2" id="KW-1185">Reference proteome</keyword>
<evidence type="ECO:0000313" key="1">
    <source>
        <dbReference type="EMBL" id="MEJ8635487.1"/>
    </source>
</evidence>
<reference evidence="1" key="1">
    <citation type="submission" date="2024-03" db="EMBL/GenBank/DDBJ databases">
        <title>Novel Streptomyces species of biotechnological and ecological value are a feature of Machair soil.</title>
        <authorList>
            <person name="Prole J.R."/>
            <person name="Goodfellow M."/>
            <person name="Allenby N."/>
            <person name="Ward A.C."/>
        </authorList>
    </citation>
    <scope>NUCLEOTIDE SEQUENCE</scope>
    <source>
        <strain evidence="1">MS2.AVA.5</strain>
    </source>
</reference>
<dbReference type="Proteomes" id="UP001377168">
    <property type="component" value="Unassembled WGS sequence"/>
</dbReference>
<sequence length="644" mass="68496">MTRVSTYRPRRRTVILTAAATLPLLIGGGGTAHAADPAACTANGPTYAVNTTGSLLQYKLKSPLDGVGGYLNPTTIGSSWHNYPLVLSGPDGKFYLLKADGTYYGRRDASGAWAVSVRKITSEFGWLADAADRNQVTIDRAGRMWVLLENGNLHAYKYDGSGGAWTPAGTTYVHDQGWNRYNLITAADDGVIYGRSATDGKLYRSRYDGVSQRWIERHVLVSSSDWRQFKSLTSNGGDTLLGVKTTGEALYYRFDENTRTWPVSRAQVGSSGWQNLLSVSAAPDNCRILANHTPAAPALTQESYSRGSVMQSSAGSLEFAYTDNIGRLVHGRMADASDTGSVQWTTVSGNEAFTGTPSLAEQADGRVVVTGHNISGATSQLNQTAKSSADWAPWIDLAGAMTQHAVTAKTPSGLLVQFAADAGGRPWYRIQTAVNGDLKGWMPLAGSGFAGSFTTATVRDGIQLFGRNASGVLSTALFTADGTLTAWSPLGTRAVTGTPAAVVYPGYRIRLFATDVDGKVVTAGQPAEGSAYSEWSQVGDLTVKGSPSAVISPLTGLTEIVARGADDNFIHNTGETTQASGVWRTWKQESFETSATEPTALTYTNSNGPAWAYSFRTSDNQTRLYAAQQTSAFSARSLPTPPAG</sequence>
<gene>
    <name evidence="1" type="ORF">WKI67_19095</name>
</gene>